<dbReference type="EMBL" id="JBBHLI010000001">
    <property type="protein sequence ID" value="MEK9499941.1"/>
    <property type="molecule type" value="Genomic_DNA"/>
</dbReference>
<keyword evidence="1" id="KW-0812">Transmembrane</keyword>
<feature type="transmembrane region" description="Helical" evidence="1">
    <location>
        <begin position="51"/>
        <end position="73"/>
    </location>
</feature>
<evidence type="ECO:0000256" key="1">
    <source>
        <dbReference type="SAM" id="Phobius"/>
    </source>
</evidence>
<dbReference type="Proteomes" id="UP001484239">
    <property type="component" value="Unassembled WGS sequence"/>
</dbReference>
<accession>A0ABU9E5X8</accession>
<feature type="transmembrane region" description="Helical" evidence="1">
    <location>
        <begin position="99"/>
        <end position="121"/>
    </location>
</feature>
<keyword evidence="1" id="KW-0472">Membrane</keyword>
<keyword evidence="3" id="KW-1185">Reference proteome</keyword>
<comment type="caution">
    <text evidence="2">The sequence shown here is derived from an EMBL/GenBank/DDBJ whole genome shotgun (WGS) entry which is preliminary data.</text>
</comment>
<reference evidence="2 3" key="1">
    <citation type="submission" date="2024-02" db="EMBL/GenBank/DDBJ databases">
        <title>A novel Gemmatimonadota bacterium.</title>
        <authorList>
            <person name="Du Z.-J."/>
            <person name="Ye Y.-Q."/>
        </authorList>
    </citation>
    <scope>NUCLEOTIDE SEQUENCE [LARGE SCALE GENOMIC DNA]</scope>
    <source>
        <strain evidence="2 3">DH-20</strain>
    </source>
</reference>
<gene>
    <name evidence="2" type="ORF">WI372_02955</name>
</gene>
<dbReference type="RefSeq" id="WP_405277890.1">
    <property type="nucleotide sequence ID" value="NZ_CP144380.1"/>
</dbReference>
<name>A0ABU9E5X8_9BACT</name>
<feature type="transmembrane region" description="Helical" evidence="1">
    <location>
        <begin position="12"/>
        <end position="31"/>
    </location>
</feature>
<keyword evidence="1" id="KW-1133">Transmembrane helix</keyword>
<sequence>MTRQMLSLHWKAARWGLLPWVVVAFGFPFMVVSRLQPAHVDGSEALWQPLLSLGSLLPLVAAAAGATVALTAWSWDHRQGHVYALALPVTRSRYASTKFLVGLLLAAIPAVALAGGGMLAAGTVELPELVRAYPAALALKFYLASITTYGVLFALAAGTMRTAVVVLSAAVGTIFFGDPLLQLAAGVIPSLEGIRMSDLLVDAMTRPWSPFQVFFGNWFLFDV</sequence>
<organism evidence="2 3">
    <name type="scientific">Gaopeijia maritima</name>
    <dbReference type="NCBI Taxonomy" id="3119007"/>
    <lineage>
        <taxon>Bacteria</taxon>
        <taxon>Pseudomonadati</taxon>
        <taxon>Gemmatimonadota</taxon>
        <taxon>Longimicrobiia</taxon>
        <taxon>Gaopeijiales</taxon>
        <taxon>Gaopeijiaceae</taxon>
        <taxon>Gaopeijia</taxon>
    </lineage>
</organism>
<feature type="transmembrane region" description="Helical" evidence="1">
    <location>
        <begin position="164"/>
        <end position="188"/>
    </location>
</feature>
<evidence type="ECO:0008006" key="4">
    <source>
        <dbReference type="Google" id="ProtNLM"/>
    </source>
</evidence>
<evidence type="ECO:0000313" key="3">
    <source>
        <dbReference type="Proteomes" id="UP001484239"/>
    </source>
</evidence>
<protein>
    <recommendedName>
        <fullName evidence="4">ABC transporter permease</fullName>
    </recommendedName>
</protein>
<feature type="transmembrane region" description="Helical" evidence="1">
    <location>
        <begin position="133"/>
        <end position="157"/>
    </location>
</feature>
<evidence type="ECO:0000313" key="2">
    <source>
        <dbReference type="EMBL" id="MEK9499941.1"/>
    </source>
</evidence>
<proteinExistence type="predicted"/>